<reference evidence="2" key="1">
    <citation type="journal article" date="2019" name="Int. J. Syst. Evol. Microbiol.">
        <title>The Global Catalogue of Microorganisms (GCM) 10K type strain sequencing project: providing services to taxonomists for standard genome sequencing and annotation.</title>
        <authorList>
            <consortium name="The Broad Institute Genomics Platform"/>
            <consortium name="The Broad Institute Genome Sequencing Center for Infectious Disease"/>
            <person name="Wu L."/>
            <person name="Ma J."/>
        </authorList>
    </citation>
    <scope>NUCLEOTIDE SEQUENCE [LARGE SCALE GENOMIC DNA]</scope>
    <source>
        <strain evidence="2">CCM 8691</strain>
    </source>
</reference>
<gene>
    <name evidence="1" type="ORF">ACFOWA_19960</name>
</gene>
<evidence type="ECO:0000313" key="2">
    <source>
        <dbReference type="Proteomes" id="UP001595789"/>
    </source>
</evidence>
<comment type="caution">
    <text evidence="1">The sequence shown here is derived from an EMBL/GenBank/DDBJ whole genome shotgun (WGS) entry which is preliminary data.</text>
</comment>
<accession>A0ABV8PGV2</accession>
<keyword evidence="2" id="KW-1185">Reference proteome</keyword>
<evidence type="ECO:0000313" key="1">
    <source>
        <dbReference type="EMBL" id="MFC4213479.1"/>
    </source>
</evidence>
<dbReference type="RefSeq" id="WP_378988720.1">
    <property type="nucleotide sequence ID" value="NZ_JBHSBW010000016.1"/>
</dbReference>
<proteinExistence type="predicted"/>
<protein>
    <submittedName>
        <fullName evidence="1">Uncharacterized protein</fullName>
    </submittedName>
</protein>
<organism evidence="1 2">
    <name type="scientific">Pedobacter lithocola</name>
    <dbReference type="NCBI Taxonomy" id="1908239"/>
    <lineage>
        <taxon>Bacteria</taxon>
        <taxon>Pseudomonadati</taxon>
        <taxon>Bacteroidota</taxon>
        <taxon>Sphingobacteriia</taxon>
        <taxon>Sphingobacteriales</taxon>
        <taxon>Sphingobacteriaceae</taxon>
        <taxon>Pedobacter</taxon>
    </lineage>
</organism>
<sequence length="128" mass="14580">MLEPKEYLNIQHSKQHKSIRGEVKSIDFQNDGFFIVYIPSLKLSAYGKSLNEAKEMMAKITIPDFCESLMDLPIEKVLIELKSLGWNSNSFFKKELSKSAHVDVEGILREFDLPKETKINESTLSVAA</sequence>
<name>A0ABV8PGV2_9SPHI</name>
<dbReference type="EMBL" id="JBHSBW010000016">
    <property type="protein sequence ID" value="MFC4213479.1"/>
    <property type="molecule type" value="Genomic_DNA"/>
</dbReference>
<dbReference type="Proteomes" id="UP001595789">
    <property type="component" value="Unassembled WGS sequence"/>
</dbReference>